<dbReference type="CDD" id="cd09917">
    <property type="entry name" value="F-box_SF"/>
    <property type="match status" value="1"/>
</dbReference>
<evidence type="ECO:0000313" key="2">
    <source>
        <dbReference type="Proteomes" id="UP000046395"/>
    </source>
</evidence>
<dbReference type="SUPFAM" id="SSF52047">
    <property type="entry name" value="RNI-like"/>
    <property type="match status" value="1"/>
</dbReference>
<feature type="domain" description="F-box" evidence="1">
    <location>
        <begin position="36"/>
        <end position="88"/>
    </location>
</feature>
<dbReference type="InterPro" id="IPR036047">
    <property type="entry name" value="F-box-like_dom_sf"/>
</dbReference>
<reference evidence="3" key="1">
    <citation type="submission" date="2019-12" db="UniProtKB">
        <authorList>
            <consortium name="WormBaseParasite"/>
        </authorList>
    </citation>
    <scope>IDENTIFICATION</scope>
</reference>
<dbReference type="SUPFAM" id="SSF81383">
    <property type="entry name" value="F-box domain"/>
    <property type="match status" value="1"/>
</dbReference>
<evidence type="ECO:0000259" key="1">
    <source>
        <dbReference type="PROSITE" id="PS50181"/>
    </source>
</evidence>
<keyword evidence="2" id="KW-1185">Reference proteome</keyword>
<protein>
    <submittedName>
        <fullName evidence="3">F-box domain-containing protein</fullName>
    </submittedName>
</protein>
<organism evidence="2 3">
    <name type="scientific">Trichuris muris</name>
    <name type="common">Mouse whipworm</name>
    <dbReference type="NCBI Taxonomy" id="70415"/>
    <lineage>
        <taxon>Eukaryota</taxon>
        <taxon>Metazoa</taxon>
        <taxon>Ecdysozoa</taxon>
        <taxon>Nematoda</taxon>
        <taxon>Enoplea</taxon>
        <taxon>Dorylaimia</taxon>
        <taxon>Trichinellida</taxon>
        <taxon>Trichuridae</taxon>
        <taxon>Trichuris</taxon>
    </lineage>
</organism>
<dbReference type="Gene3D" id="3.80.10.10">
    <property type="entry name" value="Ribonuclease Inhibitor"/>
    <property type="match status" value="2"/>
</dbReference>
<sequence length="499" mass="56468">MADSDRTIKKRRPSSPDCSPALDYLTGESAVVREAKPHILQLPIEVFVYILQFLDQVEWLRLSCVCQYFRTGVNLVLRTVKTVDFRNFVQSSPGLKAESFISYYLGSSRNLREVVIQGSVLSSIRRPVLLEMVALENLQKLDISFCRIDVGLFRRLLRGLPHLNELYMDGSLSYVRNSQHDLQRIERANDNVSKGFSSLVNLRALRFSNNDKVTGEVLVALSKSHLEELFLESWMVLEMSVVGEILSQSHCLTKLNLSLPKRLSKSRPPVNGTECDFFKLVDRLPNPQLLKGLTLHIHSGDSTSSWSTFFKKCRQLEEVSVDSPRMFTSDCVDVLIDSCPLLSKVKLHPDVFRSAEVVERIGRIPALRALAIDCPKPKGGLEEFSFEIFCSAASNLEELDLDHLIIQRQCLSSLYRLEKLSTLRIGWNSMKNEILLAIPAAVYSRLSHLEIHDAPKITEGCLLLVGRHLNPSCHVSFVNLCSSSLLQKMLKRFKRPPVS</sequence>
<name>A0A5S6QB55_TRIMR</name>
<accession>A0A5S6QB55</accession>
<dbReference type="AlphaFoldDB" id="A0A5S6QB55"/>
<evidence type="ECO:0000313" key="3">
    <source>
        <dbReference type="WBParaSite" id="TMUE_1000004192.1"/>
    </source>
</evidence>
<dbReference type="Proteomes" id="UP000046395">
    <property type="component" value="Unassembled WGS sequence"/>
</dbReference>
<dbReference type="WBParaSite" id="TMUE_1000004192.1">
    <property type="protein sequence ID" value="TMUE_1000004192.1"/>
    <property type="gene ID" value="WBGene00288416"/>
</dbReference>
<dbReference type="Pfam" id="PF12937">
    <property type="entry name" value="F-box-like"/>
    <property type="match status" value="1"/>
</dbReference>
<proteinExistence type="predicted"/>
<dbReference type="PANTHER" id="PTHR38926">
    <property type="entry name" value="F-BOX DOMAIN CONTAINING PROTEIN, EXPRESSED"/>
    <property type="match status" value="1"/>
</dbReference>
<dbReference type="InterPro" id="IPR001810">
    <property type="entry name" value="F-box_dom"/>
</dbReference>
<dbReference type="InterPro" id="IPR032675">
    <property type="entry name" value="LRR_dom_sf"/>
</dbReference>
<dbReference type="PANTHER" id="PTHR38926:SF5">
    <property type="entry name" value="F-BOX AND LEUCINE-RICH REPEAT PROTEIN 6"/>
    <property type="match status" value="1"/>
</dbReference>
<dbReference type="PROSITE" id="PS50181">
    <property type="entry name" value="FBOX"/>
    <property type="match status" value="1"/>
</dbReference>
<dbReference type="Gene3D" id="1.20.1280.50">
    <property type="match status" value="1"/>
</dbReference>